<dbReference type="Pfam" id="PF00324">
    <property type="entry name" value="AA_permease"/>
    <property type="match status" value="2"/>
</dbReference>
<comment type="subcellular location">
    <subcellularLocation>
        <location evidence="1">Membrane</location>
        <topology evidence="1">Multi-pass membrane protein</topology>
    </subcellularLocation>
</comment>
<keyword evidence="2 5" id="KW-0812">Transmembrane</keyword>
<protein>
    <recommendedName>
        <fullName evidence="6">Amino acid permease/ SLC12A domain-containing protein</fullName>
    </recommendedName>
</protein>
<feature type="domain" description="Amino acid permease/ SLC12A" evidence="6">
    <location>
        <begin position="186"/>
        <end position="491"/>
    </location>
</feature>
<feature type="transmembrane region" description="Helical" evidence="5">
    <location>
        <begin position="70"/>
        <end position="90"/>
    </location>
</feature>
<feature type="transmembrane region" description="Helical" evidence="5">
    <location>
        <begin position="466"/>
        <end position="486"/>
    </location>
</feature>
<dbReference type="GO" id="GO:0016020">
    <property type="term" value="C:membrane"/>
    <property type="evidence" value="ECO:0007669"/>
    <property type="project" value="UniProtKB-SubCell"/>
</dbReference>
<evidence type="ECO:0000256" key="4">
    <source>
        <dbReference type="ARBA" id="ARBA00023136"/>
    </source>
</evidence>
<feature type="domain" description="Amino acid permease/ SLC12A" evidence="6">
    <location>
        <begin position="68"/>
        <end position="173"/>
    </location>
</feature>
<reference evidence="7 8" key="1">
    <citation type="submission" date="2015-06" db="EMBL/GenBank/DDBJ databases">
        <title>Talaromyces atroroseus IBT 11181 draft genome.</title>
        <authorList>
            <person name="Rasmussen K.B."/>
            <person name="Rasmussen S."/>
            <person name="Petersen B."/>
            <person name="Sicheritz-Ponten T."/>
            <person name="Mortensen U.H."/>
            <person name="Thrane U."/>
        </authorList>
    </citation>
    <scope>NUCLEOTIDE SEQUENCE [LARGE SCALE GENOMIC DNA]</scope>
    <source>
        <strain evidence="7 8">IBT 11181</strain>
    </source>
</reference>
<keyword evidence="4 5" id="KW-0472">Membrane</keyword>
<dbReference type="Gene3D" id="1.20.1740.10">
    <property type="entry name" value="Amino acid/polyamine transporter I"/>
    <property type="match status" value="2"/>
</dbReference>
<feature type="transmembrane region" description="Helical" evidence="5">
    <location>
        <begin position="96"/>
        <end position="123"/>
    </location>
</feature>
<dbReference type="AlphaFoldDB" id="A0A225AHW4"/>
<comment type="caution">
    <text evidence="7">The sequence shown here is derived from an EMBL/GenBank/DDBJ whole genome shotgun (WGS) entry which is preliminary data.</text>
</comment>
<dbReference type="InterPro" id="IPR050524">
    <property type="entry name" value="APC_YAT"/>
</dbReference>
<evidence type="ECO:0000256" key="1">
    <source>
        <dbReference type="ARBA" id="ARBA00004141"/>
    </source>
</evidence>
<sequence>MEDNSNSKSPLKVSTMTNDQVEAADAFGVGEVTFATDGTELPSKAQEAEFAAILNDAINHRRLRPSQIQFAAIAGSIGAALFVAIGSGVLSGPLCLLLGFIFWASVVFCVAQCQTEIITLFPLDGSFIRLAGRMVDPALGVAVGWNYFFCQTSYVMFEATVINTLVEYWGYNQSPAILISDLFGEAELMLGGNPLHDRFGFRYWKDPGFWAGSNPSARLESFINAINVAGFCIGGPEYISIIAGEARDPRRTMPRAFSSLMFRLLVFFIGGSFCVGVLIPYNDKTLTDGSNTYAGGSPYVISMERLQIPILPSIVNAGLITTIISGGNAYTFGASRSLHALALDGQAPKFLRRLNKKGVPYMAVIVVLLLGCLAYLSVSAGTAKVVNWILNFCTAATMFNWTVMSFTWIRFNAAIKAQGIDRNSFLPKVSKYQPLAGYWALFWAFLFLWVQGYAVFTKGNWEVSTFIFNYGIIAFAGAIGIVWKVVKRTRFYRSTEVDLRSGLELFDVLTEHYQQERENVPSSLKERIIDKLF</sequence>
<dbReference type="RefSeq" id="XP_020117925.1">
    <property type="nucleotide sequence ID" value="XM_020262185.1"/>
</dbReference>
<accession>A0A225AHW4</accession>
<organism evidence="7 8">
    <name type="scientific">Talaromyces atroroseus</name>
    <dbReference type="NCBI Taxonomy" id="1441469"/>
    <lineage>
        <taxon>Eukaryota</taxon>
        <taxon>Fungi</taxon>
        <taxon>Dikarya</taxon>
        <taxon>Ascomycota</taxon>
        <taxon>Pezizomycotina</taxon>
        <taxon>Eurotiomycetes</taxon>
        <taxon>Eurotiomycetidae</taxon>
        <taxon>Eurotiales</taxon>
        <taxon>Trichocomaceae</taxon>
        <taxon>Talaromyces</taxon>
        <taxon>Talaromyces sect. Trachyspermi</taxon>
    </lineage>
</organism>
<dbReference type="PANTHER" id="PTHR43341:SF15">
    <property type="entry name" value="GENERAL AMINO ACID PERMEASE AGP2"/>
    <property type="match status" value="1"/>
</dbReference>
<evidence type="ECO:0000313" key="7">
    <source>
        <dbReference type="EMBL" id="OKL57804.1"/>
    </source>
</evidence>
<name>A0A225AHW4_TALAT</name>
<dbReference type="Proteomes" id="UP000214365">
    <property type="component" value="Unassembled WGS sequence"/>
</dbReference>
<feature type="transmembrane region" description="Helical" evidence="5">
    <location>
        <begin position="310"/>
        <end position="330"/>
    </location>
</feature>
<evidence type="ECO:0000313" key="8">
    <source>
        <dbReference type="Proteomes" id="UP000214365"/>
    </source>
</evidence>
<keyword evidence="3 5" id="KW-1133">Transmembrane helix</keyword>
<evidence type="ECO:0000256" key="5">
    <source>
        <dbReference type="SAM" id="Phobius"/>
    </source>
</evidence>
<dbReference type="GO" id="GO:0015171">
    <property type="term" value="F:amino acid transmembrane transporter activity"/>
    <property type="evidence" value="ECO:0007669"/>
    <property type="project" value="TreeGrafter"/>
</dbReference>
<dbReference type="InterPro" id="IPR004841">
    <property type="entry name" value="AA-permease/SLC12A_dom"/>
</dbReference>
<proteinExistence type="predicted"/>
<feature type="transmembrane region" description="Helical" evidence="5">
    <location>
        <begin position="432"/>
        <end position="454"/>
    </location>
</feature>
<evidence type="ECO:0000259" key="6">
    <source>
        <dbReference type="Pfam" id="PF00324"/>
    </source>
</evidence>
<feature type="transmembrane region" description="Helical" evidence="5">
    <location>
        <begin position="358"/>
        <end position="376"/>
    </location>
</feature>
<dbReference type="EMBL" id="LFMY01000011">
    <property type="protein sequence ID" value="OKL57804.1"/>
    <property type="molecule type" value="Genomic_DNA"/>
</dbReference>
<dbReference type="OrthoDB" id="10062876at2759"/>
<evidence type="ECO:0000256" key="2">
    <source>
        <dbReference type="ARBA" id="ARBA00022692"/>
    </source>
</evidence>
<dbReference type="PIRSF" id="PIRSF006060">
    <property type="entry name" value="AA_transporter"/>
    <property type="match status" value="1"/>
</dbReference>
<keyword evidence="8" id="KW-1185">Reference proteome</keyword>
<gene>
    <name evidence="7" type="ORF">UA08_07263</name>
</gene>
<feature type="transmembrane region" description="Helical" evidence="5">
    <location>
        <begin position="260"/>
        <end position="281"/>
    </location>
</feature>
<dbReference type="GeneID" id="31007019"/>
<evidence type="ECO:0000256" key="3">
    <source>
        <dbReference type="ARBA" id="ARBA00022989"/>
    </source>
</evidence>
<dbReference type="PANTHER" id="PTHR43341">
    <property type="entry name" value="AMINO ACID PERMEASE"/>
    <property type="match status" value="1"/>
</dbReference>
<feature type="transmembrane region" description="Helical" evidence="5">
    <location>
        <begin position="388"/>
        <end position="411"/>
    </location>
</feature>
<dbReference type="STRING" id="1441469.A0A225AHW4"/>